<dbReference type="Proteomes" id="UP001373714">
    <property type="component" value="Unassembled WGS sequence"/>
</dbReference>
<organism evidence="1 2">
    <name type="scientific">Orbilia blumenaviensis</name>
    <dbReference type="NCBI Taxonomy" id="1796055"/>
    <lineage>
        <taxon>Eukaryota</taxon>
        <taxon>Fungi</taxon>
        <taxon>Dikarya</taxon>
        <taxon>Ascomycota</taxon>
        <taxon>Pezizomycotina</taxon>
        <taxon>Orbiliomycetes</taxon>
        <taxon>Orbiliales</taxon>
        <taxon>Orbiliaceae</taxon>
        <taxon>Orbilia</taxon>
    </lineage>
</organism>
<comment type="caution">
    <text evidence="1">The sequence shown here is derived from an EMBL/GenBank/DDBJ whole genome shotgun (WGS) entry which is preliminary data.</text>
</comment>
<dbReference type="EMBL" id="JAVHNS010000010">
    <property type="protein sequence ID" value="KAK6341958.1"/>
    <property type="molecule type" value="Genomic_DNA"/>
</dbReference>
<sequence length="165" mass="18979">MVHPLIHHDPFEVQSPQPVASPDHYARSAQIMSLMEREIIAHSANRVASRGTCQIFPVLQFSRDGRSLPIPEMPEYFPGTVAEFLRMSVERVIYLLGFYELDVWVLDQTAEESEEQYRRLELISNVIASHYLRCLENIARAIGLKLKKVHSRKLERLRASPNQGP</sequence>
<gene>
    <name evidence="1" type="ORF">TWF730_001442</name>
</gene>
<protein>
    <submittedName>
        <fullName evidence="1">Uncharacterized protein</fullName>
    </submittedName>
</protein>
<name>A0AAV9UNW9_9PEZI</name>
<keyword evidence="2" id="KW-1185">Reference proteome</keyword>
<reference evidence="1 2" key="1">
    <citation type="submission" date="2019-10" db="EMBL/GenBank/DDBJ databases">
        <authorList>
            <person name="Palmer J.M."/>
        </authorList>
    </citation>
    <scope>NUCLEOTIDE SEQUENCE [LARGE SCALE GENOMIC DNA]</scope>
    <source>
        <strain evidence="1 2">TWF730</strain>
    </source>
</reference>
<proteinExistence type="predicted"/>
<accession>A0AAV9UNW9</accession>
<dbReference type="AlphaFoldDB" id="A0AAV9UNW9"/>
<evidence type="ECO:0000313" key="2">
    <source>
        <dbReference type="Proteomes" id="UP001373714"/>
    </source>
</evidence>
<evidence type="ECO:0000313" key="1">
    <source>
        <dbReference type="EMBL" id="KAK6341958.1"/>
    </source>
</evidence>